<keyword evidence="2" id="KW-1185">Reference proteome</keyword>
<protein>
    <submittedName>
        <fullName evidence="1">Uncharacterized protein</fullName>
    </submittedName>
</protein>
<evidence type="ECO:0000313" key="2">
    <source>
        <dbReference type="Proteomes" id="UP001497535"/>
    </source>
</evidence>
<reference evidence="1" key="1">
    <citation type="submission" date="2023-11" db="EMBL/GenBank/DDBJ databases">
        <authorList>
            <person name="Poullet M."/>
        </authorList>
    </citation>
    <scope>NUCLEOTIDE SEQUENCE</scope>
    <source>
        <strain evidence="1">E1834</strain>
    </source>
</reference>
<gene>
    <name evidence="1" type="ORF">MENTE1834_LOCUS15129</name>
</gene>
<comment type="caution">
    <text evidence="1">The sequence shown here is derived from an EMBL/GenBank/DDBJ whole genome shotgun (WGS) entry which is preliminary data.</text>
</comment>
<dbReference type="EMBL" id="CAVMJV010000016">
    <property type="protein sequence ID" value="CAK5057203.1"/>
    <property type="molecule type" value="Genomic_DNA"/>
</dbReference>
<sequence>MFTLRLHHLFTSRALFFVSSYSPTIYYYTIDVFKICFVCLCQSTTTTFQMHQKKPSIGTGAIGTEYSPLE</sequence>
<proteinExistence type="predicted"/>
<organism evidence="1 2">
    <name type="scientific">Meloidogyne enterolobii</name>
    <name type="common">Root-knot nematode worm</name>
    <name type="synonym">Meloidogyne mayaguensis</name>
    <dbReference type="NCBI Taxonomy" id="390850"/>
    <lineage>
        <taxon>Eukaryota</taxon>
        <taxon>Metazoa</taxon>
        <taxon>Ecdysozoa</taxon>
        <taxon>Nematoda</taxon>
        <taxon>Chromadorea</taxon>
        <taxon>Rhabditida</taxon>
        <taxon>Tylenchina</taxon>
        <taxon>Tylenchomorpha</taxon>
        <taxon>Tylenchoidea</taxon>
        <taxon>Meloidogynidae</taxon>
        <taxon>Meloidogyninae</taxon>
        <taxon>Meloidogyne</taxon>
    </lineage>
</organism>
<dbReference type="Proteomes" id="UP001497535">
    <property type="component" value="Unassembled WGS sequence"/>
</dbReference>
<name>A0ACB0YR36_MELEN</name>
<evidence type="ECO:0000313" key="1">
    <source>
        <dbReference type="EMBL" id="CAK5057203.1"/>
    </source>
</evidence>
<accession>A0ACB0YR36</accession>